<dbReference type="GO" id="GO:0009401">
    <property type="term" value="P:phosphoenolpyruvate-dependent sugar phosphotransferase system"/>
    <property type="evidence" value="ECO:0007669"/>
    <property type="project" value="TreeGrafter"/>
</dbReference>
<dbReference type="OrthoDB" id="9779207at2"/>
<feature type="domain" description="SIS" evidence="5">
    <location>
        <begin position="212"/>
        <end position="359"/>
    </location>
</feature>
<evidence type="ECO:0000259" key="5">
    <source>
        <dbReference type="PROSITE" id="PS51464"/>
    </source>
</evidence>
<dbReference type="InterPro" id="IPR035466">
    <property type="entry name" value="GlmS/AgaS_SIS"/>
</dbReference>
<dbReference type="CDD" id="cd05010">
    <property type="entry name" value="SIS_AgaS_like"/>
    <property type="match status" value="1"/>
</dbReference>
<accession>A0A3S3DX25</accession>
<dbReference type="Proteomes" id="UP000284333">
    <property type="component" value="Unassembled WGS sequence"/>
</dbReference>
<dbReference type="EMBL" id="RKLN01000006">
    <property type="protein sequence ID" value="RVW01029.1"/>
    <property type="molecule type" value="Genomic_DNA"/>
</dbReference>
<comment type="similarity">
    <text evidence="1">Belongs to the SIS family. AgaS subfamily.</text>
</comment>
<dbReference type="PANTHER" id="PTHR32502:SF3">
    <property type="entry name" value="D-GALACTOSAMINE-6-PHOSPHATE DEAMINASE AGAS-RELATED"/>
    <property type="match status" value="1"/>
</dbReference>
<dbReference type="Pfam" id="PF01380">
    <property type="entry name" value="SIS"/>
    <property type="match status" value="2"/>
</dbReference>
<proteinExistence type="inferred from homology"/>
<keyword evidence="2" id="KW-0677">Repeat</keyword>
<comment type="catalytic activity">
    <reaction evidence="4">
        <text>D-galactosamine 6-phosphate + H2O = D-tagatopyranose 1-phosphate + NH4(+)</text>
        <dbReference type="Rhea" id="RHEA:47680"/>
        <dbReference type="ChEBI" id="CHEBI:15377"/>
        <dbReference type="ChEBI" id="CHEBI:28938"/>
        <dbReference type="ChEBI" id="CHEBI:71674"/>
        <dbReference type="ChEBI" id="CHEBI:138150"/>
    </reaction>
</comment>
<dbReference type="InterPro" id="IPR001347">
    <property type="entry name" value="SIS_dom"/>
</dbReference>
<dbReference type="Gene3D" id="3.40.50.10490">
    <property type="entry name" value="Glucose-6-phosphate isomerase like protein, domain 1"/>
    <property type="match status" value="2"/>
</dbReference>
<name>A0A3S3DX25_9NOCA</name>
<evidence type="ECO:0000256" key="1">
    <source>
        <dbReference type="ARBA" id="ARBA00007748"/>
    </source>
</evidence>
<reference evidence="6 7" key="1">
    <citation type="submission" date="2018-11" db="EMBL/GenBank/DDBJ databases">
        <title>Rhodococcus spongicola sp. nov. and Rhodococcus xishaensis sp. nov. from marine sponges.</title>
        <authorList>
            <person name="Li L."/>
            <person name="Lin H.W."/>
        </authorList>
    </citation>
    <scope>NUCLEOTIDE SEQUENCE [LARGE SCALE GENOMIC DNA]</scope>
    <source>
        <strain evidence="6 7">LHW50502</strain>
    </source>
</reference>
<evidence type="ECO:0000256" key="3">
    <source>
        <dbReference type="ARBA" id="ARBA00022801"/>
    </source>
</evidence>
<organism evidence="6 7">
    <name type="scientific">Rhodococcus spongiicola</name>
    <dbReference type="NCBI Taxonomy" id="2487352"/>
    <lineage>
        <taxon>Bacteria</taxon>
        <taxon>Bacillati</taxon>
        <taxon>Actinomycetota</taxon>
        <taxon>Actinomycetes</taxon>
        <taxon>Mycobacteriales</taxon>
        <taxon>Nocardiaceae</taxon>
        <taxon>Rhodococcus</taxon>
    </lineage>
</organism>
<dbReference type="PANTHER" id="PTHR32502">
    <property type="entry name" value="N-ACETYLGALACTOSAMINE PERMEASE II COMPONENT-RELATED"/>
    <property type="match status" value="1"/>
</dbReference>
<sequence>MSPVALPAVPGSEATAREIVQQPEIWRQVAADAVQLREAVDGFVGPLLARADLRVIITGAGTSAFVGQIAAPTLARVLNRRVYAVATTDIVSNPREYFAEDVPTLLVSIARSGRSPESVAATRLADERLSEVRHLILTCDPTGDLYLDHQTREQSMVVLMPDRANDEGFAMTSSFSSMLLSCLLILGHDDRSLVEALGGAAEDILTTWQGRIAALTERGYERVVYLGSGPLAGLARESALKLLELTAGRIVTYHDSALGFRHGPKAVVDDHTLVVVYISSDPYTRQYDLDIVAELRADRGADNVIAVAAEPIPPVLGDAWVLGGVAGVGDSFLAAAYVVVAQLLGLSFALHIGTTPDNPFPAGDVNRVVKGVTIHPLAVANASAKAIR</sequence>
<keyword evidence="3" id="KW-0378">Hydrolase</keyword>
<dbReference type="GO" id="GO:0005886">
    <property type="term" value="C:plasma membrane"/>
    <property type="evidence" value="ECO:0007669"/>
    <property type="project" value="TreeGrafter"/>
</dbReference>
<dbReference type="InterPro" id="IPR046348">
    <property type="entry name" value="SIS_dom_sf"/>
</dbReference>
<dbReference type="InterPro" id="IPR035464">
    <property type="entry name" value="SIS_AgaS"/>
</dbReference>
<dbReference type="PROSITE" id="PS51464">
    <property type="entry name" value="SIS"/>
    <property type="match status" value="2"/>
</dbReference>
<evidence type="ECO:0000256" key="2">
    <source>
        <dbReference type="ARBA" id="ARBA00022737"/>
    </source>
</evidence>
<dbReference type="CDD" id="cd05008">
    <property type="entry name" value="SIS_GlmS_GlmD_1"/>
    <property type="match status" value="1"/>
</dbReference>
<keyword evidence="7" id="KW-1185">Reference proteome</keyword>
<feature type="domain" description="SIS" evidence="5">
    <location>
        <begin position="44"/>
        <end position="205"/>
    </location>
</feature>
<dbReference type="GO" id="GO:1901135">
    <property type="term" value="P:carbohydrate derivative metabolic process"/>
    <property type="evidence" value="ECO:0007669"/>
    <property type="project" value="InterPro"/>
</dbReference>
<dbReference type="AlphaFoldDB" id="A0A3S3DX25"/>
<dbReference type="InterPro" id="IPR050303">
    <property type="entry name" value="GatZ_KbaZ_carbometab"/>
</dbReference>
<protein>
    <submittedName>
        <fullName evidence="6">SIS domain-containing protein</fullName>
    </submittedName>
</protein>
<evidence type="ECO:0000313" key="6">
    <source>
        <dbReference type="EMBL" id="RVW01029.1"/>
    </source>
</evidence>
<dbReference type="GO" id="GO:0097367">
    <property type="term" value="F:carbohydrate derivative binding"/>
    <property type="evidence" value="ECO:0007669"/>
    <property type="project" value="InterPro"/>
</dbReference>
<dbReference type="GO" id="GO:0016787">
    <property type="term" value="F:hydrolase activity"/>
    <property type="evidence" value="ECO:0007669"/>
    <property type="project" value="UniProtKB-KW"/>
</dbReference>
<gene>
    <name evidence="6" type="ORF">EF834_16090</name>
</gene>
<dbReference type="SUPFAM" id="SSF53697">
    <property type="entry name" value="SIS domain"/>
    <property type="match status" value="1"/>
</dbReference>
<evidence type="ECO:0000256" key="4">
    <source>
        <dbReference type="ARBA" id="ARBA00029292"/>
    </source>
</evidence>
<evidence type="ECO:0000313" key="7">
    <source>
        <dbReference type="Proteomes" id="UP000284333"/>
    </source>
</evidence>
<comment type="caution">
    <text evidence="6">The sequence shown here is derived from an EMBL/GenBank/DDBJ whole genome shotgun (WGS) entry which is preliminary data.</text>
</comment>